<reference evidence="2" key="1">
    <citation type="submission" date="2020-05" db="EMBL/GenBank/DDBJ databases">
        <title>Frigoriglobus tundricola gen. nov., sp. nov., a psychrotolerant cellulolytic planctomycete of the family Gemmataceae with two divergent copies of 16S rRNA gene.</title>
        <authorList>
            <person name="Kulichevskaya I.S."/>
            <person name="Ivanova A.A."/>
            <person name="Naumoff D.G."/>
            <person name="Beletsky A.V."/>
            <person name="Rijpstra W.I.C."/>
            <person name="Sinninghe Damste J.S."/>
            <person name="Mardanov A.V."/>
            <person name="Ravin N.V."/>
            <person name="Dedysh S.N."/>
        </authorList>
    </citation>
    <scope>NUCLEOTIDE SEQUENCE [LARGE SCALE GENOMIC DNA]</scope>
    <source>
        <strain evidence="2">PL17</strain>
    </source>
</reference>
<keyword evidence="2" id="KW-1185">Reference proteome</keyword>
<protein>
    <submittedName>
        <fullName evidence="1">Uncharacterized protein</fullName>
    </submittedName>
</protein>
<evidence type="ECO:0000313" key="1">
    <source>
        <dbReference type="EMBL" id="QJX00324.1"/>
    </source>
</evidence>
<gene>
    <name evidence="1" type="ORF">FTUN_7950</name>
</gene>
<dbReference type="EMBL" id="CP053452">
    <property type="protein sequence ID" value="QJX00324.1"/>
    <property type="molecule type" value="Genomic_DNA"/>
</dbReference>
<name>A0A6M5Z4D4_9BACT</name>
<evidence type="ECO:0000313" key="2">
    <source>
        <dbReference type="Proteomes" id="UP000503447"/>
    </source>
</evidence>
<dbReference type="Proteomes" id="UP000503447">
    <property type="component" value="Chromosome"/>
</dbReference>
<proteinExistence type="predicted"/>
<organism evidence="1 2">
    <name type="scientific">Frigoriglobus tundricola</name>
    <dbReference type="NCBI Taxonomy" id="2774151"/>
    <lineage>
        <taxon>Bacteria</taxon>
        <taxon>Pseudomonadati</taxon>
        <taxon>Planctomycetota</taxon>
        <taxon>Planctomycetia</taxon>
        <taxon>Gemmatales</taxon>
        <taxon>Gemmataceae</taxon>
        <taxon>Frigoriglobus</taxon>
    </lineage>
</organism>
<dbReference type="KEGG" id="ftj:FTUN_7950"/>
<dbReference type="AlphaFoldDB" id="A0A6M5Z4D4"/>
<accession>A0A6M5Z4D4</accession>
<sequence>MVKVAKFSPAFYFFSPWHSAQTLPAKVRTAANSTGAGGGRPLGK</sequence>